<dbReference type="Proteomes" id="UP000790709">
    <property type="component" value="Unassembled WGS sequence"/>
</dbReference>
<reference evidence="1" key="1">
    <citation type="journal article" date="2021" name="New Phytol.">
        <title>Evolutionary innovations through gain and loss of genes in the ectomycorrhizal Boletales.</title>
        <authorList>
            <person name="Wu G."/>
            <person name="Miyauchi S."/>
            <person name="Morin E."/>
            <person name="Kuo A."/>
            <person name="Drula E."/>
            <person name="Varga T."/>
            <person name="Kohler A."/>
            <person name="Feng B."/>
            <person name="Cao Y."/>
            <person name="Lipzen A."/>
            <person name="Daum C."/>
            <person name="Hundley H."/>
            <person name="Pangilinan J."/>
            <person name="Johnson J."/>
            <person name="Barry K."/>
            <person name="LaButti K."/>
            <person name="Ng V."/>
            <person name="Ahrendt S."/>
            <person name="Min B."/>
            <person name="Choi I.G."/>
            <person name="Park H."/>
            <person name="Plett J.M."/>
            <person name="Magnuson J."/>
            <person name="Spatafora J.W."/>
            <person name="Nagy L.G."/>
            <person name="Henrissat B."/>
            <person name="Grigoriev I.V."/>
            <person name="Yang Z.L."/>
            <person name="Xu J."/>
            <person name="Martin F.M."/>
        </authorList>
    </citation>
    <scope>NUCLEOTIDE SEQUENCE</scope>
    <source>
        <strain evidence="1">KUC20120723A-06</strain>
    </source>
</reference>
<gene>
    <name evidence="1" type="ORF">BV22DRAFT_1041126</name>
</gene>
<organism evidence="1 2">
    <name type="scientific">Leucogyrophana mollusca</name>
    <dbReference type="NCBI Taxonomy" id="85980"/>
    <lineage>
        <taxon>Eukaryota</taxon>
        <taxon>Fungi</taxon>
        <taxon>Dikarya</taxon>
        <taxon>Basidiomycota</taxon>
        <taxon>Agaricomycotina</taxon>
        <taxon>Agaricomycetes</taxon>
        <taxon>Agaricomycetidae</taxon>
        <taxon>Boletales</taxon>
        <taxon>Boletales incertae sedis</taxon>
        <taxon>Leucogyrophana</taxon>
    </lineage>
</organism>
<proteinExistence type="predicted"/>
<comment type="caution">
    <text evidence="1">The sequence shown here is derived from an EMBL/GenBank/DDBJ whole genome shotgun (WGS) entry which is preliminary data.</text>
</comment>
<protein>
    <submittedName>
        <fullName evidence="1">Uncharacterized protein</fullName>
    </submittedName>
</protein>
<evidence type="ECO:0000313" key="1">
    <source>
        <dbReference type="EMBL" id="KAH7919236.1"/>
    </source>
</evidence>
<keyword evidence="2" id="KW-1185">Reference proteome</keyword>
<accession>A0ACB8B090</accession>
<name>A0ACB8B090_9AGAM</name>
<sequence length="642" mass="72932">MLKGEKLTKVNDVVRLCRKLNVPLPNFKSSSWPLLKVEFESLRDIDVKGDFEFIDLPGIGETTIGDGDHFENLVRTVAKEANALVPIVSLKEISKDDWRQQLPHIIRTALGHAPEHVLCTHLDQAAKDRVEQQVASVAQVFWPKGENSVHRVLCCSSRLGMSARTLLHQSKQKKPDYKDFFVEGTPAYDCAEKILGVGNPEEKYNQIGLDVWNEAIRAQLKESRLESAATDLTTGIVMKTRVNALQLEGERLRILVNKGITEERRNLLDLSLSPEELEKALLAFRKTKSQLETLLKEWPEKDSRERTTLSEKLDKASELLMSRGNDIATEAIEKTFKEPHWQMRVEQMEDDLKFRRKTEVELFLRSIQREMESLIASVKREFVSFVRELATRARAERFDSLNSDIRQLVQHSMPADVLEQINNSLSSYGSDLESFILTGIRKKAVRAVVSKRHNPKTAYRAIENTIAKPFLRATSTEEGEDSQNSTEVASESSVTEEQDHTVEQLGFMLRAPVAVLATIPWLLGSAVWPFMAYSKNYVLNKKALTKELRQRAIIPYLEILRKDGRQTLDGVREQSSKIAVKAVREALEQEDLRYQQERRQKDAENPPPDVSAATSSIILLLNLLAAESGLRYLQDHLTRATS</sequence>
<evidence type="ECO:0000313" key="2">
    <source>
        <dbReference type="Proteomes" id="UP000790709"/>
    </source>
</evidence>
<dbReference type="EMBL" id="MU266680">
    <property type="protein sequence ID" value="KAH7919236.1"/>
    <property type="molecule type" value="Genomic_DNA"/>
</dbReference>